<gene>
    <name evidence="9" type="ORF">EQG63_05020</name>
</gene>
<accession>A0A4Q1K7Q5</accession>
<dbReference type="NCBIfam" id="TIGR00360">
    <property type="entry name" value="ComEC_N-term"/>
    <property type="match status" value="1"/>
</dbReference>
<dbReference type="Pfam" id="PF13567">
    <property type="entry name" value="DUF4131"/>
    <property type="match status" value="1"/>
</dbReference>
<feature type="transmembrane region" description="Helical" evidence="6">
    <location>
        <begin position="258"/>
        <end position="280"/>
    </location>
</feature>
<dbReference type="EMBL" id="SBKO01000001">
    <property type="protein sequence ID" value="RXR21304.1"/>
    <property type="molecule type" value="Genomic_DNA"/>
</dbReference>
<dbReference type="GO" id="GO:0005886">
    <property type="term" value="C:plasma membrane"/>
    <property type="evidence" value="ECO:0007669"/>
    <property type="project" value="UniProtKB-SubCell"/>
</dbReference>
<feature type="transmembrane region" description="Helical" evidence="6">
    <location>
        <begin position="387"/>
        <end position="410"/>
    </location>
</feature>
<feature type="transmembrane region" description="Helical" evidence="6">
    <location>
        <begin position="32"/>
        <end position="48"/>
    </location>
</feature>
<feature type="transmembrane region" description="Helical" evidence="6">
    <location>
        <begin position="6"/>
        <end position="25"/>
    </location>
</feature>
<feature type="domain" description="ComEC/Rec2-related protein" evidence="7">
    <location>
        <begin position="234"/>
        <end position="503"/>
    </location>
</feature>
<evidence type="ECO:0000313" key="9">
    <source>
        <dbReference type="EMBL" id="RXR21304.1"/>
    </source>
</evidence>
<feature type="transmembrane region" description="Helical" evidence="6">
    <location>
        <begin position="60"/>
        <end position="78"/>
    </location>
</feature>
<evidence type="ECO:0000256" key="2">
    <source>
        <dbReference type="ARBA" id="ARBA00022475"/>
    </source>
</evidence>
<feature type="transmembrane region" description="Helical" evidence="6">
    <location>
        <begin position="333"/>
        <end position="353"/>
    </location>
</feature>
<dbReference type="RefSeq" id="WP_129435055.1">
    <property type="nucleotide sequence ID" value="NZ_SBKO01000001.1"/>
</dbReference>
<dbReference type="InterPro" id="IPR052159">
    <property type="entry name" value="Competence_DNA_uptake"/>
</dbReference>
<evidence type="ECO:0000256" key="5">
    <source>
        <dbReference type="ARBA" id="ARBA00023136"/>
    </source>
</evidence>
<organism evidence="9 10">
    <name type="scientific">Flavobacterium amnicola</name>
    <dbReference type="NCBI Taxonomy" id="2506422"/>
    <lineage>
        <taxon>Bacteria</taxon>
        <taxon>Pseudomonadati</taxon>
        <taxon>Bacteroidota</taxon>
        <taxon>Flavobacteriia</taxon>
        <taxon>Flavobacteriales</taxon>
        <taxon>Flavobacteriaceae</taxon>
        <taxon>Flavobacterium</taxon>
    </lineage>
</organism>
<name>A0A4Q1K7Q5_9FLAO</name>
<keyword evidence="5 6" id="KW-0472">Membrane</keyword>
<evidence type="ECO:0000259" key="8">
    <source>
        <dbReference type="Pfam" id="PF13567"/>
    </source>
</evidence>
<keyword evidence="3 6" id="KW-0812">Transmembrane</keyword>
<sequence>MMITRFPIARITFWFIGGILLAFYAKPNLTTALFFLGITLLFCVYSFYKSNKTFTPNSTFGISLYLVFFSIGITTTLFHNETLFKNHYTQNESNFEDSKNFHLVLLEKLKNSAKYNRYFAKVISIENKSSCGKILLNIKKDSVEKTIKIGNQLLVHDQLLHHFKPNNPNQFDYGQYLETKGIYAQIYTDPTAVKISTKIEKGIFYYTSNFRTTIVENLAKSGFKKEELAVITALILGQQQDISPEVLRDYQYAGAVHILSVSGLHVGFILFFITFLLQPIPNTKLGNTSKLVIVILSLWLFAFVAGLAPSVVRSTVMFSFIAVGMHLKRETNTFHTAIVSLFLILLFEPLFLFDIGFQLSYLAVFSILWLQPLLDKIWQPKNKIITYFWNILTVSFAAQIGTLPLSIYYFHQFPGLFFITNLILIPFLSVIMALGTLLMILAYLDWIPMLLSKTVEVCITITNTIINKIASVESFVLTAIPLSFSLMLLAYLILISWTIWIQKPKFSKLLAALASLFLFQIILFSTKWNSEKNGELIVFNVMKKSIIAMKNDSSINLFASEAITKNSFEERMLQTYATANYSKISKTEPLSNTLYFNHKKILVIDSSAVYNTSISPDIVLLTHSPKINLERLLATQHPEIVIADASNFKNYTTAWKQTCLKRKIPFHSTYEKGFYSLKK</sequence>
<feature type="transmembrane region" description="Helical" evidence="6">
    <location>
        <begin position="359"/>
        <end position="375"/>
    </location>
</feature>
<dbReference type="AlphaFoldDB" id="A0A4Q1K7Q5"/>
<keyword evidence="2" id="KW-1003">Cell membrane</keyword>
<dbReference type="PANTHER" id="PTHR30619:SF1">
    <property type="entry name" value="RECOMBINATION PROTEIN 2"/>
    <property type="match status" value="1"/>
</dbReference>
<evidence type="ECO:0000256" key="3">
    <source>
        <dbReference type="ARBA" id="ARBA00022692"/>
    </source>
</evidence>
<keyword evidence="4 6" id="KW-1133">Transmembrane helix</keyword>
<evidence type="ECO:0000313" key="10">
    <source>
        <dbReference type="Proteomes" id="UP000290283"/>
    </source>
</evidence>
<feature type="transmembrane region" description="Helical" evidence="6">
    <location>
        <begin position="475"/>
        <end position="500"/>
    </location>
</feature>
<evidence type="ECO:0000256" key="6">
    <source>
        <dbReference type="SAM" id="Phobius"/>
    </source>
</evidence>
<dbReference type="Pfam" id="PF03772">
    <property type="entry name" value="Competence"/>
    <property type="match status" value="1"/>
</dbReference>
<protein>
    <submittedName>
        <fullName evidence="9">ComEC family competence protein</fullName>
    </submittedName>
</protein>
<comment type="caution">
    <text evidence="9">The sequence shown here is derived from an EMBL/GenBank/DDBJ whole genome shotgun (WGS) entry which is preliminary data.</text>
</comment>
<feature type="domain" description="DUF4131" evidence="8">
    <location>
        <begin position="30"/>
        <end position="189"/>
    </location>
</feature>
<dbReference type="InterPro" id="IPR004477">
    <property type="entry name" value="ComEC_N"/>
</dbReference>
<dbReference type="OrthoDB" id="9761531at2"/>
<feature type="transmembrane region" description="Helical" evidence="6">
    <location>
        <begin position="506"/>
        <end position="524"/>
    </location>
</feature>
<reference evidence="10" key="1">
    <citation type="submission" date="2019-01" db="EMBL/GenBank/DDBJ databases">
        <title>Cytophagaceae bacterium strain CAR-16.</title>
        <authorList>
            <person name="Chen W.-M."/>
        </authorList>
    </citation>
    <scope>NUCLEOTIDE SEQUENCE [LARGE SCALE GENOMIC DNA]</scope>
    <source>
        <strain evidence="10">LLJ-11</strain>
    </source>
</reference>
<dbReference type="PANTHER" id="PTHR30619">
    <property type="entry name" value="DNA INTERNALIZATION/COMPETENCE PROTEIN COMEC/REC2"/>
    <property type="match status" value="1"/>
</dbReference>
<feature type="transmembrane region" description="Helical" evidence="6">
    <location>
        <begin position="292"/>
        <end position="312"/>
    </location>
</feature>
<feature type="transmembrane region" description="Helical" evidence="6">
    <location>
        <begin position="416"/>
        <end position="444"/>
    </location>
</feature>
<keyword evidence="10" id="KW-1185">Reference proteome</keyword>
<evidence type="ECO:0000256" key="1">
    <source>
        <dbReference type="ARBA" id="ARBA00004651"/>
    </source>
</evidence>
<evidence type="ECO:0000259" key="7">
    <source>
        <dbReference type="Pfam" id="PF03772"/>
    </source>
</evidence>
<dbReference type="InterPro" id="IPR025405">
    <property type="entry name" value="DUF4131"/>
</dbReference>
<comment type="subcellular location">
    <subcellularLocation>
        <location evidence="1">Cell membrane</location>
        <topology evidence="1">Multi-pass membrane protein</topology>
    </subcellularLocation>
</comment>
<dbReference type="Proteomes" id="UP000290283">
    <property type="component" value="Unassembled WGS sequence"/>
</dbReference>
<evidence type="ECO:0000256" key="4">
    <source>
        <dbReference type="ARBA" id="ARBA00022989"/>
    </source>
</evidence>
<proteinExistence type="predicted"/>